<name>A0A5R8P7W0_9NOCA</name>
<protein>
    <recommendedName>
        <fullName evidence="3">DUF2188 domain-containing protein</fullName>
    </recommendedName>
</protein>
<gene>
    <name evidence="1" type="ORF">FEK35_28335</name>
</gene>
<evidence type="ECO:0000313" key="2">
    <source>
        <dbReference type="Proteomes" id="UP000308349"/>
    </source>
</evidence>
<accession>A0A5R8P7W0</accession>
<reference evidence="1 2" key="1">
    <citation type="submission" date="2019-05" db="EMBL/GenBank/DDBJ databases">
        <title>Genomes sequences of two Nocardia cyriacigeorgica environmental isolates, type strains Nocardia asteroides ATCC 19247 and Nocardia cyriacigeorgica DSM 44484.</title>
        <authorList>
            <person name="Vautrin F."/>
            <person name="Bergeron E."/>
            <person name="Dubost A."/>
            <person name="Abrouk D."/>
            <person name="Rodriguez Nava V."/>
            <person name="Pujic P."/>
        </authorList>
    </citation>
    <scope>NUCLEOTIDE SEQUENCE [LARGE SCALE GENOMIC DNA]</scope>
    <source>
        <strain evidence="1 2">EML 1456</strain>
    </source>
</reference>
<dbReference type="RefSeq" id="WP_138458812.1">
    <property type="nucleotide sequence ID" value="NZ_VBUU01000044.1"/>
</dbReference>
<organism evidence="1 2">
    <name type="scientific">Nocardia cyriacigeorgica</name>
    <dbReference type="NCBI Taxonomy" id="135487"/>
    <lineage>
        <taxon>Bacteria</taxon>
        <taxon>Bacillati</taxon>
        <taxon>Actinomycetota</taxon>
        <taxon>Actinomycetes</taxon>
        <taxon>Mycobacteriales</taxon>
        <taxon>Nocardiaceae</taxon>
        <taxon>Nocardia</taxon>
    </lineage>
</organism>
<evidence type="ECO:0008006" key="3">
    <source>
        <dbReference type="Google" id="ProtNLM"/>
    </source>
</evidence>
<dbReference type="EMBL" id="VBUU01000044">
    <property type="protein sequence ID" value="TLF94927.1"/>
    <property type="molecule type" value="Genomic_DNA"/>
</dbReference>
<evidence type="ECO:0000313" key="1">
    <source>
        <dbReference type="EMBL" id="TLF94927.1"/>
    </source>
</evidence>
<dbReference type="OrthoDB" id="4734798at2"/>
<comment type="caution">
    <text evidence="1">The sequence shown here is derived from an EMBL/GenBank/DDBJ whole genome shotgun (WGS) entry which is preliminary data.</text>
</comment>
<dbReference type="Proteomes" id="UP000308349">
    <property type="component" value="Unassembled WGS sequence"/>
</dbReference>
<dbReference type="AlphaFoldDB" id="A0A5R8P7W0"/>
<proteinExistence type="predicted"/>
<sequence length="61" mass="6910">MTDDQTGESRVIAMDQSLRTEQRGDGTWRAWYVDSEWMADGFSKQEAVAAAQRLRRDDSGA</sequence>